<feature type="compositionally biased region" description="Gly residues" evidence="1">
    <location>
        <begin position="74"/>
        <end position="83"/>
    </location>
</feature>
<name>A0AAD7ME44_9AGAR</name>
<dbReference type="EMBL" id="JARKIB010000374">
    <property type="protein sequence ID" value="KAJ7712201.1"/>
    <property type="molecule type" value="Genomic_DNA"/>
</dbReference>
<dbReference type="AlphaFoldDB" id="A0AAD7ME44"/>
<comment type="caution">
    <text evidence="2">The sequence shown here is derived from an EMBL/GenBank/DDBJ whole genome shotgun (WGS) entry which is preliminary data.</text>
</comment>
<accession>A0AAD7ME44</accession>
<organism evidence="2 3">
    <name type="scientific">Mycena metata</name>
    <dbReference type="NCBI Taxonomy" id="1033252"/>
    <lineage>
        <taxon>Eukaryota</taxon>
        <taxon>Fungi</taxon>
        <taxon>Dikarya</taxon>
        <taxon>Basidiomycota</taxon>
        <taxon>Agaricomycotina</taxon>
        <taxon>Agaricomycetes</taxon>
        <taxon>Agaricomycetidae</taxon>
        <taxon>Agaricales</taxon>
        <taxon>Marasmiineae</taxon>
        <taxon>Mycenaceae</taxon>
        <taxon>Mycena</taxon>
    </lineage>
</organism>
<sequence>MPATPAASTHRAAQGTSEFVRAMEAGDGNLRSTMQRGGSCALRRGGSCALRSRRVCWCGSVSLDADEARDGGEGDGALRGGASRGRAQRRRQAVLIILPSSCVFARTSAHPPGHTNPWTSAFGQHPSRPPPTPPTPLASSATSNGGPHQMDESLRQPRVRVPVGRGGEVRGGGRDEGGVAREEGARGGGGGDVLVTNVGGRKDVEGVVVEGAPPPKGYMQEDADEECAGGTMGCSNVGCAAGGAGKTNGVWPCVKDAVSVGAGDSAETPRHVAAYVTA</sequence>
<evidence type="ECO:0000313" key="3">
    <source>
        <dbReference type="Proteomes" id="UP001215598"/>
    </source>
</evidence>
<feature type="region of interest" description="Disordered" evidence="1">
    <location>
        <begin position="67"/>
        <end position="88"/>
    </location>
</feature>
<reference evidence="2" key="1">
    <citation type="submission" date="2023-03" db="EMBL/GenBank/DDBJ databases">
        <title>Massive genome expansion in bonnet fungi (Mycena s.s.) driven by repeated elements and novel gene families across ecological guilds.</title>
        <authorList>
            <consortium name="Lawrence Berkeley National Laboratory"/>
            <person name="Harder C.B."/>
            <person name="Miyauchi S."/>
            <person name="Viragh M."/>
            <person name="Kuo A."/>
            <person name="Thoen E."/>
            <person name="Andreopoulos B."/>
            <person name="Lu D."/>
            <person name="Skrede I."/>
            <person name="Drula E."/>
            <person name="Henrissat B."/>
            <person name="Morin E."/>
            <person name="Kohler A."/>
            <person name="Barry K."/>
            <person name="LaButti K."/>
            <person name="Morin E."/>
            <person name="Salamov A."/>
            <person name="Lipzen A."/>
            <person name="Mereny Z."/>
            <person name="Hegedus B."/>
            <person name="Baldrian P."/>
            <person name="Stursova M."/>
            <person name="Weitz H."/>
            <person name="Taylor A."/>
            <person name="Grigoriev I.V."/>
            <person name="Nagy L.G."/>
            <person name="Martin F."/>
            <person name="Kauserud H."/>
        </authorList>
    </citation>
    <scope>NUCLEOTIDE SEQUENCE</scope>
    <source>
        <strain evidence="2">CBHHK182m</strain>
    </source>
</reference>
<gene>
    <name evidence="2" type="ORF">B0H16DRAFT_1744416</name>
</gene>
<feature type="region of interest" description="Disordered" evidence="1">
    <location>
        <begin position="108"/>
        <end position="197"/>
    </location>
</feature>
<evidence type="ECO:0000313" key="2">
    <source>
        <dbReference type="EMBL" id="KAJ7712201.1"/>
    </source>
</evidence>
<evidence type="ECO:0000256" key="1">
    <source>
        <dbReference type="SAM" id="MobiDB-lite"/>
    </source>
</evidence>
<feature type="compositionally biased region" description="Pro residues" evidence="1">
    <location>
        <begin position="127"/>
        <end position="136"/>
    </location>
</feature>
<protein>
    <submittedName>
        <fullName evidence="2">Uncharacterized protein</fullName>
    </submittedName>
</protein>
<dbReference type="Proteomes" id="UP001215598">
    <property type="component" value="Unassembled WGS sequence"/>
</dbReference>
<proteinExistence type="predicted"/>
<feature type="compositionally biased region" description="Basic and acidic residues" evidence="1">
    <location>
        <begin position="167"/>
        <end position="185"/>
    </location>
</feature>
<keyword evidence="3" id="KW-1185">Reference proteome</keyword>